<evidence type="ECO:0000313" key="1">
    <source>
        <dbReference type="EMBL" id="KAG7502063.1"/>
    </source>
</evidence>
<dbReference type="AlphaFoldDB" id="A0AAV6RBI3"/>
<proteinExistence type="predicted"/>
<accession>A0AAV6RBI3</accession>
<keyword evidence="2" id="KW-1185">Reference proteome</keyword>
<evidence type="ECO:0000313" key="2">
    <source>
        <dbReference type="Proteomes" id="UP000693946"/>
    </source>
</evidence>
<sequence>MDLQILGSHLNFPNRFLSNGFIKNKVKRNVMFDCQSLQCPKRQCPQNNKCIYLLFKKARKTLQSQFEVQECFNFPPGWNLLCKDFNHNRMQLNTSLLCGAPADVDTINLAALDQGEHSATYVRHAINVHKHTGQVCSVSP</sequence>
<comment type="caution">
    <text evidence="1">The sequence shown here is derived from an EMBL/GenBank/DDBJ whole genome shotgun (WGS) entry which is preliminary data.</text>
</comment>
<gene>
    <name evidence="1" type="ORF">JOB18_013249</name>
</gene>
<dbReference type="Proteomes" id="UP000693946">
    <property type="component" value="Linkage Group LG2"/>
</dbReference>
<name>A0AAV6RBI3_SOLSE</name>
<reference evidence="1 2" key="1">
    <citation type="journal article" date="2021" name="Sci. Rep.">
        <title>Chromosome anchoring in Senegalese sole (Solea senegalensis) reveals sex-associated markers and genome rearrangements in flatfish.</title>
        <authorList>
            <person name="Guerrero-Cozar I."/>
            <person name="Gomez-Garrido J."/>
            <person name="Berbel C."/>
            <person name="Martinez-Blanch J.F."/>
            <person name="Alioto T."/>
            <person name="Claros M.G."/>
            <person name="Gagnaire P.A."/>
            <person name="Manchado M."/>
        </authorList>
    </citation>
    <scope>NUCLEOTIDE SEQUENCE [LARGE SCALE GENOMIC DNA]</scope>
    <source>
        <strain evidence="1">Sse05_10M</strain>
    </source>
</reference>
<dbReference type="EMBL" id="JAGKHQ010000012">
    <property type="protein sequence ID" value="KAG7502063.1"/>
    <property type="molecule type" value="Genomic_DNA"/>
</dbReference>
<protein>
    <submittedName>
        <fullName evidence="1">Uncharacterized protein</fullName>
    </submittedName>
</protein>
<organism evidence="1 2">
    <name type="scientific">Solea senegalensis</name>
    <name type="common">Senegalese sole</name>
    <dbReference type="NCBI Taxonomy" id="28829"/>
    <lineage>
        <taxon>Eukaryota</taxon>
        <taxon>Metazoa</taxon>
        <taxon>Chordata</taxon>
        <taxon>Craniata</taxon>
        <taxon>Vertebrata</taxon>
        <taxon>Euteleostomi</taxon>
        <taxon>Actinopterygii</taxon>
        <taxon>Neopterygii</taxon>
        <taxon>Teleostei</taxon>
        <taxon>Neoteleostei</taxon>
        <taxon>Acanthomorphata</taxon>
        <taxon>Carangaria</taxon>
        <taxon>Pleuronectiformes</taxon>
        <taxon>Pleuronectoidei</taxon>
        <taxon>Soleidae</taxon>
        <taxon>Solea</taxon>
    </lineage>
</organism>